<dbReference type="Pfam" id="PF13458">
    <property type="entry name" value="Peripla_BP_6"/>
    <property type="match status" value="1"/>
</dbReference>
<evidence type="ECO:0000256" key="3">
    <source>
        <dbReference type="ARBA" id="ARBA00022970"/>
    </source>
</evidence>
<evidence type="ECO:0000256" key="2">
    <source>
        <dbReference type="ARBA" id="ARBA00022729"/>
    </source>
</evidence>
<dbReference type="STRING" id="1267768.BV394_11315"/>
<comment type="similarity">
    <text evidence="1">Belongs to the leucine-binding protein family.</text>
</comment>
<dbReference type="OrthoDB" id="7210494at2"/>
<dbReference type="GO" id="GO:0006865">
    <property type="term" value="P:amino acid transport"/>
    <property type="evidence" value="ECO:0007669"/>
    <property type="project" value="UniProtKB-KW"/>
</dbReference>
<dbReference type="PANTHER" id="PTHR30483">
    <property type="entry name" value="LEUCINE-SPECIFIC-BINDING PROTEIN"/>
    <property type="match status" value="1"/>
</dbReference>
<dbReference type="AlphaFoldDB" id="A0A1U7DK19"/>
<evidence type="ECO:0000313" key="4">
    <source>
        <dbReference type="EMBL" id="APX90243.1"/>
    </source>
</evidence>
<accession>A0A1U7DK19</accession>
<dbReference type="PANTHER" id="PTHR30483:SF6">
    <property type="entry name" value="PERIPLASMIC BINDING PROTEIN OF ABC TRANSPORTER FOR NATURAL AMINO ACIDS"/>
    <property type="match status" value="1"/>
</dbReference>
<dbReference type="InterPro" id="IPR051010">
    <property type="entry name" value="BCAA_transport"/>
</dbReference>
<gene>
    <name evidence="4" type="ORF">BV394_11315</name>
</gene>
<keyword evidence="3" id="KW-0029">Amino-acid transport</keyword>
<dbReference type="InterPro" id="IPR028081">
    <property type="entry name" value="Leu-bd"/>
</dbReference>
<dbReference type="PROSITE" id="PS51257">
    <property type="entry name" value="PROKAR_LIPOPROTEIN"/>
    <property type="match status" value="1"/>
</dbReference>
<dbReference type="EMBL" id="CP019124">
    <property type="protein sequence ID" value="APX90243.1"/>
    <property type="molecule type" value="Genomic_DNA"/>
</dbReference>
<dbReference type="Proteomes" id="UP000187266">
    <property type="component" value="Chromosome"/>
</dbReference>
<keyword evidence="5" id="KW-1185">Reference proteome</keyword>
<keyword evidence="3" id="KW-0813">Transport</keyword>
<dbReference type="InterPro" id="IPR028082">
    <property type="entry name" value="Peripla_BP_I"/>
</dbReference>
<name>A0A1U7DK19_9RHOB</name>
<sequence length="390" mass="39326">MFAILKTARKSVAALALTVAGFALSACGGGGGIALGGGGPAASGGPVQVALLLPYGSGVSTDELVARNLENAAKLAVADLGGEINLKVYPTGAKAAQASASAKTAIAEGAQVILGPLYAEAANAAGLAAAGSGVNVLAFSNNTAIAGGNVFLLGSTFENSAKRLVRYGKGQGRDRILIVHAQNPAGEQGQQAIARAISANGAILSGTVSYEFSQQGIVSAMPRAAKLANSSGANSVFLTAGVDADLPFVSKLLPEAGVTPGTFQYMGLTRWDGRPQLFTQDGIQGGWFTMPDTQRYAQFESRYQSTYGSRPHVLAGLAYDGMAAIGALNKSGRAISGTALTQGSGFSGVYGAFRLRSDGTNERALAVATIEGNSVKVIDAAPKSFGGIGF</sequence>
<proteinExistence type="inferred from homology"/>
<evidence type="ECO:0000313" key="5">
    <source>
        <dbReference type="Proteomes" id="UP000187266"/>
    </source>
</evidence>
<keyword evidence="2" id="KW-0732">Signal</keyword>
<dbReference type="SUPFAM" id="SSF53822">
    <property type="entry name" value="Periplasmic binding protein-like I"/>
    <property type="match status" value="1"/>
</dbReference>
<dbReference type="RefSeq" id="WP_076980260.1">
    <property type="nucleotide sequence ID" value="NZ_CP019124.1"/>
</dbReference>
<organism evidence="4 5">
    <name type="scientific">Brevirhabdus pacifica</name>
    <dbReference type="NCBI Taxonomy" id="1267768"/>
    <lineage>
        <taxon>Bacteria</taxon>
        <taxon>Pseudomonadati</taxon>
        <taxon>Pseudomonadota</taxon>
        <taxon>Alphaproteobacteria</taxon>
        <taxon>Rhodobacterales</taxon>
        <taxon>Paracoccaceae</taxon>
        <taxon>Brevirhabdus</taxon>
    </lineage>
</organism>
<dbReference type="Gene3D" id="3.40.50.2300">
    <property type="match status" value="2"/>
</dbReference>
<dbReference type="CDD" id="cd06339">
    <property type="entry name" value="PBP1_YraM_LppC_lipoprotein-like"/>
    <property type="match status" value="1"/>
</dbReference>
<accession>A0A2M9D4M0</accession>
<protein>
    <submittedName>
        <fullName evidence="4">Penicillin-binding protein activator</fullName>
    </submittedName>
</protein>
<evidence type="ECO:0000256" key="1">
    <source>
        <dbReference type="ARBA" id="ARBA00010062"/>
    </source>
</evidence>
<reference evidence="4 5" key="1">
    <citation type="submission" date="2017-01" db="EMBL/GenBank/DDBJ databases">
        <title>Genomic analysis of Xuhuaishuia manganoxidans DY6-4.</title>
        <authorList>
            <person name="Wang X."/>
        </authorList>
    </citation>
    <scope>NUCLEOTIDE SEQUENCE [LARGE SCALE GENOMIC DNA]</scope>
    <source>
        <strain evidence="4 5">DY6-4</strain>
    </source>
</reference>